<organism evidence="1 2">
    <name type="scientific">Avena sativa</name>
    <name type="common">Oat</name>
    <dbReference type="NCBI Taxonomy" id="4498"/>
    <lineage>
        <taxon>Eukaryota</taxon>
        <taxon>Viridiplantae</taxon>
        <taxon>Streptophyta</taxon>
        <taxon>Embryophyta</taxon>
        <taxon>Tracheophyta</taxon>
        <taxon>Spermatophyta</taxon>
        <taxon>Magnoliopsida</taxon>
        <taxon>Liliopsida</taxon>
        <taxon>Poales</taxon>
        <taxon>Poaceae</taxon>
        <taxon>BOP clade</taxon>
        <taxon>Pooideae</taxon>
        <taxon>Poodae</taxon>
        <taxon>Poeae</taxon>
        <taxon>Poeae Chloroplast Group 1 (Aveneae type)</taxon>
        <taxon>Aveninae</taxon>
        <taxon>Avena</taxon>
    </lineage>
</organism>
<dbReference type="Proteomes" id="UP001732700">
    <property type="component" value="Chromosome 7C"/>
</dbReference>
<protein>
    <submittedName>
        <fullName evidence="1">Uncharacterized protein</fullName>
    </submittedName>
</protein>
<accession>A0ACD6A754</accession>
<evidence type="ECO:0000313" key="1">
    <source>
        <dbReference type="EnsemblPlants" id="AVESA.00010b.r2.7CG0700230.2.CDS"/>
    </source>
</evidence>
<dbReference type="EnsemblPlants" id="AVESA.00010b.r2.7CG0700230.2">
    <property type="protein sequence ID" value="AVESA.00010b.r2.7CG0700230.2.CDS"/>
    <property type="gene ID" value="AVESA.00010b.r2.7CG0700230"/>
</dbReference>
<name>A0ACD6A754_AVESA</name>
<reference evidence="1" key="2">
    <citation type="submission" date="2025-09" db="UniProtKB">
        <authorList>
            <consortium name="EnsemblPlants"/>
        </authorList>
    </citation>
    <scope>IDENTIFICATION</scope>
</reference>
<evidence type="ECO:0000313" key="2">
    <source>
        <dbReference type="Proteomes" id="UP001732700"/>
    </source>
</evidence>
<reference evidence="1" key="1">
    <citation type="submission" date="2021-05" db="EMBL/GenBank/DDBJ databases">
        <authorList>
            <person name="Scholz U."/>
            <person name="Mascher M."/>
            <person name="Fiebig A."/>
        </authorList>
    </citation>
    <scope>NUCLEOTIDE SEQUENCE [LARGE SCALE GENOMIC DNA]</scope>
</reference>
<proteinExistence type="predicted"/>
<sequence>MHRPVQNSSAELCTAGDMASGSNNNSSPFKIILGSSSPARRQILSDMGYEFTVMCADIDEEAIRREKPEELVKALAEAKAEAIKLKLNDGCGDRDWSSDRPTLLITSDQVKVSKGMIRERPMSTEEAREFIKAYSGDRALAVNYVLVTNLSTGGTKGGWDVPEIYFHHIPDEFIEEVVKEGGMTCVAGGLRLMHPSALPFIKELVGTAESVRGLPRELTEKLIRESLEGASGCSQNVVETASSLLRERLLQ</sequence>
<keyword evidence="2" id="KW-1185">Reference proteome</keyword>